<dbReference type="Proteomes" id="UP000717981">
    <property type="component" value="Unassembled WGS sequence"/>
</dbReference>
<protein>
    <submittedName>
        <fullName evidence="2">Uncharacterized protein</fullName>
    </submittedName>
</protein>
<dbReference type="EMBL" id="PDWK01000005">
    <property type="protein sequence ID" value="KAF1690466.1"/>
    <property type="molecule type" value="Genomic_DNA"/>
</dbReference>
<sequence length="132" mass="13686">MPAPERTTGAAGKTAGGAAARGGARNASGRAGRAQAARSGGQGRRPTPEQSLAASRELLQAQRQQARQVSPWRRLEQGGTAVPQAGEAGGAATPAEGARVQALHEAETRLPAQHGSTGTHDRRNQRKRDRRG</sequence>
<evidence type="ECO:0000313" key="3">
    <source>
        <dbReference type="Proteomes" id="UP000717981"/>
    </source>
</evidence>
<proteinExistence type="predicted"/>
<gene>
    <name evidence="2" type="ORF">CR938_01865</name>
</gene>
<feature type="compositionally biased region" description="Low complexity" evidence="1">
    <location>
        <begin position="1"/>
        <end position="39"/>
    </location>
</feature>
<evidence type="ECO:0000256" key="1">
    <source>
        <dbReference type="SAM" id="MobiDB-lite"/>
    </source>
</evidence>
<keyword evidence="3" id="KW-1185">Reference proteome</keyword>
<feature type="compositionally biased region" description="Low complexity" evidence="1">
    <location>
        <begin position="50"/>
        <end position="70"/>
    </location>
</feature>
<dbReference type="AlphaFoldDB" id="A0A921TIY5"/>
<feature type="region of interest" description="Disordered" evidence="1">
    <location>
        <begin position="1"/>
        <end position="132"/>
    </location>
</feature>
<comment type="caution">
    <text evidence="2">The sequence shown here is derived from an EMBL/GenBank/DDBJ whole genome shotgun (WGS) entry which is preliminary data.</text>
</comment>
<feature type="compositionally biased region" description="Basic residues" evidence="1">
    <location>
        <begin position="123"/>
        <end position="132"/>
    </location>
</feature>
<accession>A0A921TIY5</accession>
<name>A0A921TIY5_9GAMM</name>
<organism evidence="2 3">
    <name type="scientific">Pseudoxanthomonas taiwanensis</name>
    <dbReference type="NCBI Taxonomy" id="176598"/>
    <lineage>
        <taxon>Bacteria</taxon>
        <taxon>Pseudomonadati</taxon>
        <taxon>Pseudomonadota</taxon>
        <taxon>Gammaproteobacteria</taxon>
        <taxon>Lysobacterales</taxon>
        <taxon>Lysobacteraceae</taxon>
        <taxon>Pseudoxanthomonas</taxon>
    </lineage>
</organism>
<evidence type="ECO:0000313" key="2">
    <source>
        <dbReference type="EMBL" id="KAF1690466.1"/>
    </source>
</evidence>
<reference evidence="2" key="1">
    <citation type="submission" date="2017-10" db="EMBL/GenBank/DDBJ databases">
        <title>Whole genome sequencing of members of genus Pseudoxanthomonas.</title>
        <authorList>
            <person name="Kumar S."/>
            <person name="Bansal K."/>
            <person name="Kaur A."/>
            <person name="Patil P."/>
            <person name="Sharma S."/>
            <person name="Patil P.B."/>
        </authorList>
    </citation>
    <scope>NUCLEOTIDE SEQUENCE</scope>
    <source>
        <strain evidence="2">DSM 22914</strain>
    </source>
</reference>